<accession>A0A8S5LPB2</accession>
<dbReference type="Gene3D" id="2.30.30.290">
    <property type="entry name" value="YopX-like domains"/>
    <property type="match status" value="1"/>
</dbReference>
<proteinExistence type="predicted"/>
<reference evidence="2" key="1">
    <citation type="journal article" date="2021" name="Proc. Natl. Acad. Sci. U.S.A.">
        <title>A Catalog of Tens of Thousands of Viruses from Human Metagenomes Reveals Hidden Associations with Chronic Diseases.</title>
        <authorList>
            <person name="Tisza M.J."/>
            <person name="Buck C.B."/>
        </authorList>
    </citation>
    <scope>NUCLEOTIDE SEQUENCE</scope>
    <source>
        <strain evidence="2">Cto6l14</strain>
    </source>
</reference>
<evidence type="ECO:0000313" key="2">
    <source>
        <dbReference type="EMBL" id="DAD71728.1"/>
    </source>
</evidence>
<dbReference type="SUPFAM" id="SSF159006">
    <property type="entry name" value="YopX-like"/>
    <property type="match status" value="1"/>
</dbReference>
<dbReference type="InterPro" id="IPR023385">
    <property type="entry name" value="YopX-like_C"/>
</dbReference>
<protein>
    <submittedName>
        <fullName evidence="2">YopX protein</fullName>
    </submittedName>
</protein>
<name>A0A8S5LPB2_9CAUD</name>
<evidence type="ECO:0000259" key="1">
    <source>
        <dbReference type="Pfam" id="PF09643"/>
    </source>
</evidence>
<organism evidence="2">
    <name type="scientific">Siphoviridae sp. cto6l14</name>
    <dbReference type="NCBI Taxonomy" id="2827590"/>
    <lineage>
        <taxon>Viruses</taxon>
        <taxon>Duplodnaviria</taxon>
        <taxon>Heunggongvirae</taxon>
        <taxon>Uroviricota</taxon>
        <taxon>Caudoviricetes</taxon>
    </lineage>
</organism>
<feature type="domain" description="YopX protein" evidence="1">
    <location>
        <begin position="26"/>
        <end position="123"/>
    </location>
</feature>
<dbReference type="InterPro" id="IPR019096">
    <property type="entry name" value="YopX_protein"/>
</dbReference>
<dbReference type="EMBL" id="BK015887">
    <property type="protein sequence ID" value="DAD71728.1"/>
    <property type="molecule type" value="Genomic_DNA"/>
</dbReference>
<sequence length="127" mass="14745">MREILFRGKFDNEWKYGFLSTGPNGLVIKERYSDDKSGVWHIDSRTIGQYTGMLDKNGIKIFEGDIIDFPDRSDGDGYGVVRYDENETEFEFEYDNIYRSLGSYYPKNIEVIGNIYDNPELLKGALE</sequence>
<dbReference type="Pfam" id="PF09643">
    <property type="entry name" value="YopX"/>
    <property type="match status" value="1"/>
</dbReference>